<accession>A0A2A6E1B7</accession>
<comment type="similarity">
    <text evidence="2">Belongs to the bacterial solute-binding protein 8 family.</text>
</comment>
<evidence type="ECO:0000256" key="4">
    <source>
        <dbReference type="ARBA" id="ARBA00022729"/>
    </source>
</evidence>
<dbReference type="EMBL" id="MOXJ01000009">
    <property type="protein sequence ID" value="PDO10814.1"/>
    <property type="molecule type" value="Genomic_DNA"/>
</dbReference>
<dbReference type="CDD" id="cd01138">
    <property type="entry name" value="FeuA"/>
    <property type="match status" value="1"/>
</dbReference>
<dbReference type="PANTHER" id="PTHR30532:SF26">
    <property type="entry name" value="IRON(3+)-HYDROXAMATE-BINDING PROTEIN FHUD"/>
    <property type="match status" value="1"/>
</dbReference>
<evidence type="ECO:0000256" key="2">
    <source>
        <dbReference type="ARBA" id="ARBA00008814"/>
    </source>
</evidence>
<feature type="region of interest" description="Disordered" evidence="5">
    <location>
        <begin position="1"/>
        <end position="30"/>
    </location>
</feature>
<dbReference type="PROSITE" id="PS50983">
    <property type="entry name" value="FE_B12_PBP"/>
    <property type="match status" value="1"/>
</dbReference>
<dbReference type="InterPro" id="IPR002491">
    <property type="entry name" value="ABC_transptr_periplasmic_BD"/>
</dbReference>
<feature type="domain" description="Fe/B12 periplasmic-binding" evidence="6">
    <location>
        <begin position="47"/>
        <end position="298"/>
    </location>
</feature>
<keyword evidence="4" id="KW-0732">Signal</keyword>
<dbReference type="Proteomes" id="UP000243688">
    <property type="component" value="Unassembled WGS sequence"/>
</dbReference>
<dbReference type="SUPFAM" id="SSF53807">
    <property type="entry name" value="Helical backbone' metal receptor"/>
    <property type="match status" value="1"/>
</dbReference>
<evidence type="ECO:0000256" key="3">
    <source>
        <dbReference type="ARBA" id="ARBA00022448"/>
    </source>
</evidence>
<gene>
    <name evidence="7" type="ORF">BLM47_05385</name>
</gene>
<evidence type="ECO:0000256" key="5">
    <source>
        <dbReference type="SAM" id="MobiDB-lite"/>
    </source>
</evidence>
<dbReference type="PANTHER" id="PTHR30532">
    <property type="entry name" value="IRON III DICITRATE-BINDING PERIPLASMIC PROTEIN"/>
    <property type="match status" value="1"/>
</dbReference>
<evidence type="ECO:0000259" key="6">
    <source>
        <dbReference type="PROSITE" id="PS50983"/>
    </source>
</evidence>
<evidence type="ECO:0000313" key="8">
    <source>
        <dbReference type="Proteomes" id="UP000243688"/>
    </source>
</evidence>
<name>A0A2A6E1B7_9BACL</name>
<dbReference type="AlphaFoldDB" id="A0A2A6E1B7"/>
<evidence type="ECO:0000256" key="1">
    <source>
        <dbReference type="ARBA" id="ARBA00004196"/>
    </source>
</evidence>
<dbReference type="Gene3D" id="3.40.50.1980">
    <property type="entry name" value="Nitrogenase molybdenum iron protein domain"/>
    <property type="match status" value="2"/>
</dbReference>
<dbReference type="GO" id="GO:1901678">
    <property type="term" value="P:iron coordination entity transport"/>
    <property type="evidence" value="ECO:0007669"/>
    <property type="project" value="UniProtKB-ARBA"/>
</dbReference>
<keyword evidence="3" id="KW-0813">Transport</keyword>
<comment type="caution">
    <text evidence="7">The sequence shown here is derived from an EMBL/GenBank/DDBJ whole genome shotgun (WGS) entry which is preliminary data.</text>
</comment>
<reference evidence="7 8" key="1">
    <citation type="submission" date="2016-12" db="EMBL/GenBank/DDBJ databases">
        <title>Candidatus Reconcilibacillus cellulovorans genome.</title>
        <authorList>
            <person name="Kolinko S."/>
            <person name="Wu Y.-W."/>
            <person name="Tachea F."/>
            <person name="Denzel E."/>
            <person name="Hiras J."/>
            <person name="Baecker N."/>
            <person name="Chan L.J."/>
            <person name="Eichorst S.A."/>
            <person name="Frey D."/>
            <person name="Adams P.D."/>
            <person name="Pray T."/>
            <person name="Tanjore D."/>
            <person name="Petzold C.J."/>
            <person name="Gladden J.M."/>
            <person name="Simmons B.A."/>
            <person name="Singer S.W."/>
        </authorList>
    </citation>
    <scope>NUCLEOTIDE SEQUENCE [LARGE SCALE GENOMIC DNA]</scope>
    <source>
        <strain evidence="7">JTherm</strain>
    </source>
</reference>
<comment type="subcellular location">
    <subcellularLocation>
        <location evidence="1">Cell envelope</location>
    </subcellularLocation>
</comment>
<organism evidence="7 8">
    <name type="scientific">Candidatus Reconcilbacillus cellulovorans</name>
    <dbReference type="NCBI Taxonomy" id="1906605"/>
    <lineage>
        <taxon>Bacteria</taxon>
        <taxon>Bacillati</taxon>
        <taxon>Bacillota</taxon>
        <taxon>Bacilli</taxon>
        <taxon>Bacillales</taxon>
        <taxon>Paenibacillaceae</taxon>
        <taxon>Candidatus Reconcilbacillus</taxon>
    </lineage>
</organism>
<dbReference type="Pfam" id="PF01497">
    <property type="entry name" value="Peripla_BP_2"/>
    <property type="match status" value="1"/>
</dbReference>
<protein>
    <submittedName>
        <fullName evidence="7">ABC transporter substrate-binding protein</fullName>
    </submittedName>
</protein>
<evidence type="ECO:0000313" key="7">
    <source>
        <dbReference type="EMBL" id="PDO10814.1"/>
    </source>
</evidence>
<dbReference type="InterPro" id="IPR051313">
    <property type="entry name" value="Bact_iron-sidero_bind"/>
</dbReference>
<dbReference type="GO" id="GO:0030288">
    <property type="term" value="C:outer membrane-bounded periplasmic space"/>
    <property type="evidence" value="ECO:0007669"/>
    <property type="project" value="TreeGrafter"/>
</dbReference>
<dbReference type="FunFam" id="3.40.50.1980:FF:000017">
    <property type="entry name" value="ABC transporter substrate-binding protein"/>
    <property type="match status" value="1"/>
</dbReference>
<sequence>MNTTASPSAAGDGTPPTGNEASPPKNEPVTRIYQSENGPVEVPAHPQRVVVLASFAGNVMALDVPLVGVDQWSKMNPRFRQRLEGVAEVTDEDLEKLIELGPDLIIGLSNTKNLDRLRQIAPTVTYTYGKLDYLTQHLEIGKLLNKEAEAQAWIEDFRRRARQAGEDIRAKIGQDVTVSVIESFNKELYVFGDNWGRGTEILYQEMKLKMPEKVRETALKDGYYLISPEVLPEFAGDYLIISKDPDADNSFQKTETYKNIPAVKNGRVFEANAREFYFNDPLTLEYQLEFFIKNFLGE</sequence>
<proteinExistence type="inferred from homology"/>